<dbReference type="PROSITE" id="PS50048">
    <property type="entry name" value="ZN2_CY6_FUNGAL_2"/>
    <property type="match status" value="1"/>
</dbReference>
<feature type="compositionally biased region" description="Polar residues" evidence="3">
    <location>
        <begin position="49"/>
        <end position="63"/>
    </location>
</feature>
<feature type="compositionally biased region" description="Polar residues" evidence="3">
    <location>
        <begin position="76"/>
        <end position="97"/>
    </location>
</feature>
<dbReference type="PANTHER" id="PTHR37534:SF38">
    <property type="entry name" value="ZN(2)-C6 FUNGAL-TYPE DOMAIN-CONTAINING PROTEIN"/>
    <property type="match status" value="1"/>
</dbReference>
<evidence type="ECO:0000256" key="3">
    <source>
        <dbReference type="SAM" id="MobiDB-lite"/>
    </source>
</evidence>
<dbReference type="PROSITE" id="PS00463">
    <property type="entry name" value="ZN2_CY6_FUNGAL_1"/>
    <property type="match status" value="1"/>
</dbReference>
<dbReference type="VEuPathDB" id="FungiDB:SAPIO_CDS3835"/>
<dbReference type="GO" id="GO:0005634">
    <property type="term" value="C:nucleus"/>
    <property type="evidence" value="ECO:0007669"/>
    <property type="project" value="UniProtKB-SubCell"/>
</dbReference>
<dbReference type="KEGG" id="sapo:SAPIO_CDS3835"/>
<dbReference type="InterPro" id="IPR036864">
    <property type="entry name" value="Zn2-C6_fun-type_DNA-bd_sf"/>
</dbReference>
<evidence type="ECO:0000256" key="1">
    <source>
        <dbReference type="ARBA" id="ARBA00004123"/>
    </source>
</evidence>
<dbReference type="GeneID" id="27722907"/>
<dbReference type="HOGENOM" id="CLU_021380_1_0_1"/>
<feature type="compositionally biased region" description="Basic residues" evidence="3">
    <location>
        <begin position="158"/>
        <end position="168"/>
    </location>
</feature>
<feature type="domain" description="Zn(2)-C6 fungal-type" evidence="4">
    <location>
        <begin position="186"/>
        <end position="214"/>
    </location>
</feature>
<keyword evidence="2" id="KW-0539">Nucleus</keyword>
<evidence type="ECO:0000256" key="2">
    <source>
        <dbReference type="ARBA" id="ARBA00023242"/>
    </source>
</evidence>
<dbReference type="Pfam" id="PF00172">
    <property type="entry name" value="Zn_clus"/>
    <property type="match status" value="1"/>
</dbReference>
<dbReference type="Gene3D" id="4.10.240.10">
    <property type="entry name" value="Zn(2)-C6 fungal-type DNA-binding domain"/>
    <property type="match status" value="1"/>
</dbReference>
<dbReference type="OMA" id="DMNMDFL"/>
<evidence type="ECO:0000313" key="6">
    <source>
        <dbReference type="Proteomes" id="UP000028545"/>
    </source>
</evidence>
<feature type="region of interest" description="Disordered" evidence="3">
    <location>
        <begin position="26"/>
        <end position="97"/>
    </location>
</feature>
<dbReference type="InterPro" id="IPR021858">
    <property type="entry name" value="Fun_TF"/>
</dbReference>
<dbReference type="GO" id="GO:0008270">
    <property type="term" value="F:zinc ion binding"/>
    <property type="evidence" value="ECO:0007669"/>
    <property type="project" value="InterPro"/>
</dbReference>
<feature type="compositionally biased region" description="Basic and acidic residues" evidence="3">
    <location>
        <begin position="628"/>
        <end position="640"/>
    </location>
</feature>
<feature type="region of interest" description="Disordered" evidence="3">
    <location>
        <begin position="552"/>
        <end position="653"/>
    </location>
</feature>
<dbReference type="Pfam" id="PF11951">
    <property type="entry name" value="Fungal_trans_2"/>
    <property type="match status" value="2"/>
</dbReference>
<evidence type="ECO:0000259" key="4">
    <source>
        <dbReference type="PROSITE" id="PS50048"/>
    </source>
</evidence>
<evidence type="ECO:0000313" key="5">
    <source>
        <dbReference type="EMBL" id="KEZ44082.1"/>
    </source>
</evidence>
<dbReference type="PANTHER" id="PTHR37534">
    <property type="entry name" value="TRANSCRIPTIONAL ACTIVATOR PROTEIN UGA3"/>
    <property type="match status" value="1"/>
</dbReference>
<dbReference type="GO" id="GO:0000981">
    <property type="term" value="F:DNA-binding transcription factor activity, RNA polymerase II-specific"/>
    <property type="evidence" value="ECO:0007669"/>
    <property type="project" value="InterPro"/>
</dbReference>
<dbReference type="InterPro" id="IPR001138">
    <property type="entry name" value="Zn2Cys6_DnaBD"/>
</dbReference>
<organism evidence="5 6">
    <name type="scientific">Pseudallescheria apiosperma</name>
    <name type="common">Scedosporium apiospermum</name>
    <dbReference type="NCBI Taxonomy" id="563466"/>
    <lineage>
        <taxon>Eukaryota</taxon>
        <taxon>Fungi</taxon>
        <taxon>Dikarya</taxon>
        <taxon>Ascomycota</taxon>
        <taxon>Pezizomycotina</taxon>
        <taxon>Sordariomycetes</taxon>
        <taxon>Hypocreomycetidae</taxon>
        <taxon>Microascales</taxon>
        <taxon>Microascaceae</taxon>
        <taxon>Scedosporium</taxon>
    </lineage>
</organism>
<name>A0A084G9S0_PSEDA</name>
<dbReference type="OrthoDB" id="5333823at2759"/>
<gene>
    <name evidence="5" type="ORF">SAPIO_CDS3835</name>
</gene>
<accession>A0A084G9S0</accession>
<proteinExistence type="predicted"/>
<feature type="compositionally biased region" description="Basic and acidic residues" evidence="3">
    <location>
        <begin position="148"/>
        <end position="157"/>
    </location>
</feature>
<dbReference type="SUPFAM" id="SSF57701">
    <property type="entry name" value="Zn2/Cys6 DNA-binding domain"/>
    <property type="match status" value="1"/>
</dbReference>
<keyword evidence="6" id="KW-1185">Reference proteome</keyword>
<dbReference type="SMART" id="SM00066">
    <property type="entry name" value="GAL4"/>
    <property type="match status" value="1"/>
</dbReference>
<feature type="region of interest" description="Disordered" evidence="3">
    <location>
        <begin position="139"/>
        <end position="178"/>
    </location>
</feature>
<sequence>MTEFEPLDSITNAEYTYSWSGGRSISSDASFHNEADMPRSPSSPRGWSGQASVAVNHTGQLSPVSPGMDLRDPDSEASSSVLMSPVTASHTNSWGTNSLEKPGHEATALWTQQHECDGIPMVPKVEVVDEFDMNLLSQLPAANEEPDASPKIDEMKTKRPRGRPRKHPLTPVANTNKVTKGRSKTGCITCRKRKKKCDEAKPRCMNCEKNAVVCEGYHEKQIWKSGKEKAEEARLRRESLPVITMQPLFHAVETTEDKIFWKHYCNHLSNVLTVEGEHRNAFKDIVLQIATRHKGLMHSILALSGKHIDYGTPYGAKILQDNTDVTAKSLQDRADFHHEESMKCFYEDISRSGDKNDPDHSMILTARYSQMLCLLLQTLVEGNPRGEHRVHLKAYKSLIQHSPPEDPNFLGFITEFFEYHIFADELVSYPSNSYGLHHHHHHHHCDPTLNSAEWSPEVHLHPPRLIGVTDGLFGYMRRITSIRNTIRANIIANAESAVDYESLYRAADIEAGIRKWMPHWPPGDSRDRVSLLYKQTMWVYLFRTIYPPNDGTRLPTPWVPGPDGMVESTNHKTHAPPSPVSSSIDPHMGELRRHSCPSPSMSTSDSHDTATLTRRASSPRPASTHSDGTFDRFHHHDESRLSSPSSPMQNAPMQDPRITLAIEQSLTIIESFKPSDPAQTLLLIPSLVLGTACVSPGQQERIRAAVKCVKGYTGLRNCNLVLEVLEEVWRLMGRGEWMSVWDWQGVARSVGLDFLCS</sequence>
<dbReference type="AlphaFoldDB" id="A0A084G9S0"/>
<dbReference type="GO" id="GO:0045944">
    <property type="term" value="P:positive regulation of transcription by RNA polymerase II"/>
    <property type="evidence" value="ECO:0007669"/>
    <property type="project" value="TreeGrafter"/>
</dbReference>
<dbReference type="EMBL" id="JOWA01000089">
    <property type="protein sequence ID" value="KEZ44082.1"/>
    <property type="molecule type" value="Genomic_DNA"/>
</dbReference>
<comment type="subcellular location">
    <subcellularLocation>
        <location evidence="1">Nucleus</location>
    </subcellularLocation>
</comment>
<reference evidence="5 6" key="1">
    <citation type="journal article" date="2014" name="Genome Announc.">
        <title>Draft genome sequence of the pathogenic fungus Scedosporium apiospermum.</title>
        <authorList>
            <person name="Vandeputte P."/>
            <person name="Ghamrawi S."/>
            <person name="Rechenmann M."/>
            <person name="Iltis A."/>
            <person name="Giraud S."/>
            <person name="Fleury M."/>
            <person name="Thornton C."/>
            <person name="Delhaes L."/>
            <person name="Meyer W."/>
            <person name="Papon N."/>
            <person name="Bouchara J.P."/>
        </authorList>
    </citation>
    <scope>NUCLEOTIDE SEQUENCE [LARGE SCALE GENOMIC DNA]</scope>
    <source>
        <strain evidence="5 6">IHEM 14462</strain>
    </source>
</reference>
<dbReference type="RefSeq" id="XP_016643881.1">
    <property type="nucleotide sequence ID" value="XM_016786538.1"/>
</dbReference>
<feature type="compositionally biased region" description="Polar residues" evidence="3">
    <location>
        <begin position="610"/>
        <end position="627"/>
    </location>
</feature>
<dbReference type="GO" id="GO:0000976">
    <property type="term" value="F:transcription cis-regulatory region binding"/>
    <property type="evidence" value="ECO:0007669"/>
    <property type="project" value="TreeGrafter"/>
</dbReference>
<feature type="compositionally biased region" description="Polar residues" evidence="3">
    <location>
        <begin position="641"/>
        <end position="652"/>
    </location>
</feature>
<dbReference type="CDD" id="cd00067">
    <property type="entry name" value="GAL4"/>
    <property type="match status" value="1"/>
</dbReference>
<dbReference type="Proteomes" id="UP000028545">
    <property type="component" value="Unassembled WGS sequence"/>
</dbReference>
<protein>
    <recommendedName>
        <fullName evidence="4">Zn(2)-C6 fungal-type domain-containing protein</fullName>
    </recommendedName>
</protein>
<comment type="caution">
    <text evidence="5">The sequence shown here is derived from an EMBL/GenBank/DDBJ whole genome shotgun (WGS) entry which is preliminary data.</text>
</comment>